<name>A0A6V7VA00_MELEN</name>
<evidence type="ECO:0000313" key="1">
    <source>
        <dbReference type="EMBL" id="CAD2171737.1"/>
    </source>
</evidence>
<dbReference type="Proteomes" id="UP000580250">
    <property type="component" value="Unassembled WGS sequence"/>
</dbReference>
<organism evidence="1 2">
    <name type="scientific">Meloidogyne enterolobii</name>
    <name type="common">Root-knot nematode worm</name>
    <name type="synonym">Meloidogyne mayaguensis</name>
    <dbReference type="NCBI Taxonomy" id="390850"/>
    <lineage>
        <taxon>Eukaryota</taxon>
        <taxon>Metazoa</taxon>
        <taxon>Ecdysozoa</taxon>
        <taxon>Nematoda</taxon>
        <taxon>Chromadorea</taxon>
        <taxon>Rhabditida</taxon>
        <taxon>Tylenchina</taxon>
        <taxon>Tylenchomorpha</taxon>
        <taxon>Tylenchoidea</taxon>
        <taxon>Meloidogynidae</taxon>
        <taxon>Meloidogyninae</taxon>
        <taxon>Meloidogyne</taxon>
    </lineage>
</organism>
<dbReference type="Gene3D" id="3.40.220.10">
    <property type="entry name" value="Leucine Aminopeptidase, subunit E, domain 1"/>
    <property type="match status" value="1"/>
</dbReference>
<accession>A0A6V7VA00</accession>
<dbReference type="EMBL" id="CAJEWN010000189">
    <property type="protein sequence ID" value="CAD2171737.1"/>
    <property type="molecule type" value="Genomic_DNA"/>
</dbReference>
<dbReference type="AlphaFoldDB" id="A0A6V7VA00"/>
<gene>
    <name evidence="1" type="ORF">MENT_LOCUS23246</name>
</gene>
<protein>
    <submittedName>
        <fullName evidence="1">Uncharacterized protein</fullName>
    </submittedName>
</protein>
<evidence type="ECO:0000313" key="2">
    <source>
        <dbReference type="Proteomes" id="UP000580250"/>
    </source>
</evidence>
<dbReference type="OrthoDB" id="5822780at2759"/>
<dbReference type="InterPro" id="IPR043472">
    <property type="entry name" value="Macro_dom-like"/>
</dbReference>
<dbReference type="SUPFAM" id="SSF52949">
    <property type="entry name" value="Macro domain-like"/>
    <property type="match status" value="1"/>
</dbReference>
<sequence length="120" mass="13452">MSSTIPSRPAITKRSLFKEKVIVCREVLEKVHADCFINFCCPDILTGMGYFENIHQLAGPELAESCAKFIGACPTSSRVTSAFGASNNFQCIPLFFLFFIKKEVFCPLSIHYSFFVVRPV</sequence>
<reference evidence="1 2" key="1">
    <citation type="submission" date="2020-08" db="EMBL/GenBank/DDBJ databases">
        <authorList>
            <person name="Koutsovoulos G."/>
            <person name="Danchin GJ E."/>
        </authorList>
    </citation>
    <scope>NUCLEOTIDE SEQUENCE [LARGE SCALE GENOMIC DNA]</scope>
</reference>
<comment type="caution">
    <text evidence="1">The sequence shown here is derived from an EMBL/GenBank/DDBJ whole genome shotgun (WGS) entry which is preliminary data.</text>
</comment>
<proteinExistence type="predicted"/>